<dbReference type="KEGG" id="rga:RGR602_PC02305"/>
<evidence type="ECO:0000256" key="1">
    <source>
        <dbReference type="ARBA" id="ARBA00001971"/>
    </source>
</evidence>
<dbReference type="PANTHER" id="PTHR46696:SF1">
    <property type="entry name" value="CYTOCHROME P450 YJIB-RELATED"/>
    <property type="match status" value="1"/>
</dbReference>
<protein>
    <submittedName>
        <fullName evidence="3">Cytochrome P450 protein</fullName>
    </submittedName>
</protein>
<organism evidence="3 4">
    <name type="scientific">Rhizobium gallicum bv. gallicum R602sp</name>
    <dbReference type="NCBI Taxonomy" id="1041138"/>
    <lineage>
        <taxon>Bacteria</taxon>
        <taxon>Pseudomonadati</taxon>
        <taxon>Pseudomonadota</taxon>
        <taxon>Alphaproteobacteria</taxon>
        <taxon>Hyphomicrobiales</taxon>
        <taxon>Rhizobiaceae</taxon>
        <taxon>Rhizobium/Agrobacterium group</taxon>
        <taxon>Rhizobium</taxon>
    </lineage>
</organism>
<sequence>MTGSHTELTGENLYRDPYPVYSRLRSEQPVAFFEGTKEYFITRFDDCRTVGGNDKVFGPSGSTDRPEARVMGMPNVLTMSGEDHQCLREGIDQNLTQERVRSFVEGLTRPVVQRYIDSIKKNGEANLTVELFEPISVRCIGDVIGLTETPNETLVEWFHAMALGLQNVSNDAAIWKRLDDALAEIDRQMGDLYQACLTKPNNSLLSHVMYGGMQKGEVRSWEEISPTMRVIILGGLQEPGHAAANACAGLLSSSDQAKIMAEQPQENAMRAFDEGLRWIAPIGVTPRVAREDFEIAGTVIPQGASVAIVMGSANRDATRFEDADKFDMFRKKKQHLSFGFRPHFCSGHFLSRAMGEIALAEVFRQLPELRLDPSREMKGKGWRFRGISDLPAKWNA</sequence>
<proteinExistence type="inferred from homology"/>
<dbReference type="HOGENOM" id="CLU_033716_0_2_5"/>
<evidence type="ECO:0000313" key="4">
    <source>
        <dbReference type="Proteomes" id="UP000031368"/>
    </source>
</evidence>
<comment type="cofactor">
    <cofactor evidence="1">
        <name>heme</name>
        <dbReference type="ChEBI" id="CHEBI:30413"/>
    </cofactor>
</comment>
<keyword evidence="3" id="KW-0614">Plasmid</keyword>
<comment type="similarity">
    <text evidence="2">Belongs to the cytochrome P450 family.</text>
</comment>
<evidence type="ECO:0000313" key="3">
    <source>
        <dbReference type="EMBL" id="AJD46324.1"/>
    </source>
</evidence>
<accession>A0A0B4XE69</accession>
<dbReference type="GO" id="GO:0005506">
    <property type="term" value="F:iron ion binding"/>
    <property type="evidence" value="ECO:0007669"/>
    <property type="project" value="InterPro"/>
</dbReference>
<dbReference type="SUPFAM" id="SSF48264">
    <property type="entry name" value="Cytochrome P450"/>
    <property type="match status" value="1"/>
</dbReference>
<geneLocation type="plasmid" evidence="3 4">
    <name>pRgalR602c</name>
</geneLocation>
<dbReference type="AlphaFoldDB" id="A0A0B4XE69"/>
<dbReference type="Proteomes" id="UP000031368">
    <property type="component" value="Plasmid pRgalR602c"/>
</dbReference>
<dbReference type="Gene3D" id="1.10.630.10">
    <property type="entry name" value="Cytochrome P450"/>
    <property type="match status" value="1"/>
</dbReference>
<dbReference type="InterPro" id="IPR002397">
    <property type="entry name" value="Cyt_P450_B"/>
</dbReference>
<dbReference type="RefSeq" id="WP_040116325.1">
    <property type="nucleotide sequence ID" value="NZ_CP006880.1"/>
</dbReference>
<dbReference type="InterPro" id="IPR036396">
    <property type="entry name" value="Cyt_P450_sf"/>
</dbReference>
<reference evidence="3 4" key="1">
    <citation type="submission" date="2013-11" db="EMBL/GenBank/DDBJ databases">
        <title>Complete genome sequence of Rhizobium gallicum bv. gallicum R602.</title>
        <authorList>
            <person name="Bustos P."/>
            <person name="Santamaria R.I."/>
            <person name="Lozano L."/>
            <person name="Acosta J.L."/>
            <person name="Ormeno-Orrillo E."/>
            <person name="Rogel M.A."/>
            <person name="Romero D."/>
            <person name="Cevallos M.A."/>
            <person name="Martinez-Romero E."/>
            <person name="Gonzalez V."/>
        </authorList>
    </citation>
    <scope>NUCLEOTIDE SEQUENCE [LARGE SCALE GENOMIC DNA]</scope>
    <source>
        <strain evidence="3 4">R602</strain>
        <plasmid evidence="3 4">pRgalR602c</plasmid>
    </source>
</reference>
<evidence type="ECO:0000256" key="2">
    <source>
        <dbReference type="ARBA" id="ARBA00010617"/>
    </source>
</evidence>
<name>A0A0B4XE69_9HYPH</name>
<dbReference type="GO" id="GO:0020037">
    <property type="term" value="F:heme binding"/>
    <property type="evidence" value="ECO:0007669"/>
    <property type="project" value="InterPro"/>
</dbReference>
<dbReference type="GO" id="GO:0004497">
    <property type="term" value="F:monooxygenase activity"/>
    <property type="evidence" value="ECO:0007669"/>
    <property type="project" value="InterPro"/>
</dbReference>
<dbReference type="Pfam" id="PF00067">
    <property type="entry name" value="p450"/>
    <property type="match status" value="1"/>
</dbReference>
<dbReference type="InterPro" id="IPR001128">
    <property type="entry name" value="Cyt_P450"/>
</dbReference>
<dbReference type="PRINTS" id="PR00359">
    <property type="entry name" value="BP450"/>
</dbReference>
<dbReference type="GO" id="GO:0016705">
    <property type="term" value="F:oxidoreductase activity, acting on paired donors, with incorporation or reduction of molecular oxygen"/>
    <property type="evidence" value="ECO:0007669"/>
    <property type="project" value="InterPro"/>
</dbReference>
<dbReference type="EMBL" id="CP006880">
    <property type="protein sequence ID" value="AJD46324.1"/>
    <property type="molecule type" value="Genomic_DNA"/>
</dbReference>
<keyword evidence="4" id="KW-1185">Reference proteome</keyword>
<dbReference type="PANTHER" id="PTHR46696">
    <property type="entry name" value="P450, PUTATIVE (EUROFUNG)-RELATED"/>
    <property type="match status" value="1"/>
</dbReference>
<gene>
    <name evidence="3" type="ORF">RGR602_PC02305</name>
</gene>